<keyword evidence="3" id="KW-0812">Transmembrane</keyword>
<dbReference type="Pfam" id="PF07495">
    <property type="entry name" value="Y_Y_Y"/>
    <property type="match status" value="1"/>
</dbReference>
<dbReference type="GO" id="GO:0003677">
    <property type="term" value="F:DNA binding"/>
    <property type="evidence" value="ECO:0007669"/>
    <property type="project" value="InterPro"/>
</dbReference>
<dbReference type="AlphaFoldDB" id="A0A419SC25"/>
<feature type="transmembrane region" description="Helical" evidence="3">
    <location>
        <begin position="767"/>
        <end position="785"/>
    </location>
</feature>
<dbReference type="SUPFAM" id="SSF63829">
    <property type="entry name" value="Calcium-dependent phosphotriesterase"/>
    <property type="match status" value="1"/>
</dbReference>
<dbReference type="Proteomes" id="UP000283433">
    <property type="component" value="Unassembled WGS sequence"/>
</dbReference>
<feature type="coiled-coil region" evidence="2">
    <location>
        <begin position="800"/>
        <end position="839"/>
    </location>
</feature>
<dbReference type="PANTHER" id="PTHR43547:SF2">
    <property type="entry name" value="HYBRID SIGNAL TRANSDUCTION HISTIDINE KINASE C"/>
    <property type="match status" value="1"/>
</dbReference>
<dbReference type="GO" id="GO:0006355">
    <property type="term" value="P:regulation of DNA-templated transcription"/>
    <property type="evidence" value="ECO:0007669"/>
    <property type="project" value="InterPro"/>
</dbReference>
<dbReference type="InterPro" id="IPR000792">
    <property type="entry name" value="Tscrpt_reg_LuxR_C"/>
</dbReference>
<dbReference type="InterPro" id="IPR036388">
    <property type="entry name" value="WH-like_DNA-bd_sf"/>
</dbReference>
<dbReference type="SUPFAM" id="SSF46894">
    <property type="entry name" value="C-terminal effector domain of the bipartite response regulators"/>
    <property type="match status" value="1"/>
</dbReference>
<dbReference type="SMART" id="SM00421">
    <property type="entry name" value="HTH_LUXR"/>
    <property type="match status" value="1"/>
</dbReference>
<dbReference type="EMBL" id="MBTA01000001">
    <property type="protein sequence ID" value="RKD20375.1"/>
    <property type="molecule type" value="Genomic_DNA"/>
</dbReference>
<reference evidence="5 6" key="1">
    <citation type="submission" date="2016-07" db="EMBL/GenBank/DDBJ databases">
        <title>Genome of Pelobium manganitolerans.</title>
        <authorList>
            <person name="Wu S."/>
            <person name="Wang G."/>
        </authorList>
    </citation>
    <scope>NUCLEOTIDE SEQUENCE [LARGE SCALE GENOMIC DNA]</scope>
    <source>
        <strain evidence="5 6">YS-25</strain>
    </source>
</reference>
<keyword evidence="3" id="KW-1133">Transmembrane helix</keyword>
<dbReference type="InterPro" id="IPR011123">
    <property type="entry name" value="Y_Y_Y"/>
</dbReference>
<dbReference type="InterPro" id="IPR015943">
    <property type="entry name" value="WD40/YVTN_repeat-like_dom_sf"/>
</dbReference>
<dbReference type="GO" id="GO:0000155">
    <property type="term" value="F:phosphorelay sensor kinase activity"/>
    <property type="evidence" value="ECO:0007669"/>
    <property type="project" value="TreeGrafter"/>
</dbReference>
<evidence type="ECO:0000259" key="4">
    <source>
        <dbReference type="PROSITE" id="PS50043"/>
    </source>
</evidence>
<dbReference type="Gene3D" id="2.130.10.10">
    <property type="entry name" value="YVTN repeat-like/Quinoprotein amine dehydrogenase"/>
    <property type="match status" value="2"/>
</dbReference>
<evidence type="ECO:0000313" key="6">
    <source>
        <dbReference type="Proteomes" id="UP000283433"/>
    </source>
</evidence>
<evidence type="ECO:0000256" key="2">
    <source>
        <dbReference type="SAM" id="Coils"/>
    </source>
</evidence>
<evidence type="ECO:0000313" key="5">
    <source>
        <dbReference type="EMBL" id="RKD20375.1"/>
    </source>
</evidence>
<gene>
    <name evidence="5" type="ORF">BCY91_01790</name>
</gene>
<keyword evidence="6" id="KW-1185">Reference proteome</keyword>
<dbReference type="OrthoDB" id="9809670at2"/>
<feature type="domain" description="HTH luxR-type" evidence="4">
    <location>
        <begin position="905"/>
        <end position="970"/>
    </location>
</feature>
<dbReference type="Gene3D" id="2.60.40.10">
    <property type="entry name" value="Immunoglobulins"/>
    <property type="match status" value="1"/>
</dbReference>
<comment type="caution">
    <text evidence="5">The sequence shown here is derived from an EMBL/GenBank/DDBJ whole genome shotgun (WGS) entry which is preliminary data.</text>
</comment>
<dbReference type="InterPro" id="IPR016032">
    <property type="entry name" value="Sig_transdc_resp-reg_C-effctor"/>
</dbReference>
<keyword evidence="2" id="KW-0175">Coiled coil</keyword>
<evidence type="ECO:0000256" key="1">
    <source>
        <dbReference type="ARBA" id="ARBA00022553"/>
    </source>
</evidence>
<accession>A0A419SC25</accession>
<dbReference type="Pfam" id="PF00196">
    <property type="entry name" value="GerE"/>
    <property type="match status" value="1"/>
</dbReference>
<dbReference type="PANTHER" id="PTHR43547">
    <property type="entry name" value="TWO-COMPONENT HISTIDINE KINASE"/>
    <property type="match status" value="1"/>
</dbReference>
<protein>
    <submittedName>
        <fullName evidence="5">Transcriptional regulator</fullName>
    </submittedName>
</protein>
<dbReference type="PROSITE" id="PS50043">
    <property type="entry name" value="HTH_LUXR_2"/>
    <property type="match status" value="1"/>
</dbReference>
<evidence type="ECO:0000256" key="3">
    <source>
        <dbReference type="SAM" id="Phobius"/>
    </source>
</evidence>
<name>A0A419SC25_9SPHI</name>
<dbReference type="InterPro" id="IPR013783">
    <property type="entry name" value="Ig-like_fold"/>
</dbReference>
<keyword evidence="1" id="KW-0597">Phosphoprotein</keyword>
<dbReference type="Gene3D" id="1.10.10.10">
    <property type="entry name" value="Winged helix-like DNA-binding domain superfamily/Winged helix DNA-binding domain"/>
    <property type="match status" value="1"/>
</dbReference>
<sequence>MFNRRSDKKWALTLILILAITIVKAQIGIPQINNYSSNLYKGGTQNWEIAQDKNGIMYFANNEGLLSYNGKFWKIAPLPHKTVLRSLAIDTDGKIYVGGQDELGYFFPDAQGVLRYHSLKALLPANEQSLADVWDIVIDGEQIFFRTTSKILWLKNNIFKVFKPKSAWEFLGLANQHLIAQDTERGLMLFKQGEWIPLNNQLDFKNIFITAALSYNQNTILLTTQKNGLFLLHNNEITPWKTADADLFVKNRISDAKKIGSSLFAFASNAAGCYIVDASGKTIQSFADKEGLQKNNVRSIFSDRNQNLWLGFDDGIGFIAFNNAIKYIYPDAAKQTSSYATRVLNGTLYVGTSNGLYQSKLESGYADLSYSHQTFSEINNTQGQVWNLNVINNKLLIGHEEGAYVLNNNAVQQLFHYPGTWVFEPLTRKQPATEIIAGTYNGLRRIVFNQHSFIDAGSIKGFDESMRFLVYDTTSNTIWASHPYRGIYRFTLTADKKEIKESRLFTNKDGLPSLLYNYVTRIKNRVVVATEKGIFEFDEKNQRFSPSKELIAILGEEVYQYLNEDPKGNIWFVTNKKVGVVDFTRKTAGKNYTLVYFPELNGKVVPGFENIYPLNQQNIFIGSTNGLIHINYQRYLKNIKPLNVILTQIKTIGLKDSTIFGGYFLKENRIADQQHKNQKPKLAYAFNSLHFEFSSTLYEQLNNIEFSYQLTGFDETWSDWGSKSEKDYTNLPAGNYTFKVKARNNLGNESAPVVYAFTILPPWYQTWWFYSACFILFLVLIYLLIQRQKRKHLKQQDYLKKTYQLEIEHNEKEIVKLQNEKLENEVNFKNKELATATMHLMQRGKLISRIKEELVPIVKTENLDESPEEFKKILSLINDSERADADWDSFAIHFDHVHSNFLTKLKERVPALSGNDLKLCAYLKMNLSSKEIAQLMSVSNKAVEVSRYRLRKKLNVSSDTNLFDYLIEITS</sequence>
<proteinExistence type="predicted"/>
<organism evidence="5 6">
    <name type="scientific">Pelobium manganitolerans</name>
    <dbReference type="NCBI Taxonomy" id="1842495"/>
    <lineage>
        <taxon>Bacteria</taxon>
        <taxon>Pseudomonadati</taxon>
        <taxon>Bacteroidota</taxon>
        <taxon>Sphingobacteriia</taxon>
        <taxon>Sphingobacteriales</taxon>
        <taxon>Sphingobacteriaceae</taxon>
        <taxon>Pelobium</taxon>
    </lineage>
</organism>
<keyword evidence="3" id="KW-0472">Membrane</keyword>